<accession>A0A6J4U458</accession>
<proteinExistence type="predicted"/>
<sequence>MAHLKGKARAAQYSDAPGNPPSENSEASYVRIIDACKLTAILFQIV</sequence>
<dbReference type="EMBL" id="CADCVN010001669">
    <property type="protein sequence ID" value="CAA9540476.1"/>
    <property type="molecule type" value="Genomic_DNA"/>
</dbReference>
<evidence type="ECO:0000256" key="1">
    <source>
        <dbReference type="SAM" id="MobiDB-lite"/>
    </source>
</evidence>
<organism evidence="2">
    <name type="scientific">uncultured Segetibacter sp</name>
    <dbReference type="NCBI Taxonomy" id="481133"/>
    <lineage>
        <taxon>Bacteria</taxon>
        <taxon>Pseudomonadati</taxon>
        <taxon>Bacteroidota</taxon>
        <taxon>Chitinophagia</taxon>
        <taxon>Chitinophagales</taxon>
        <taxon>Chitinophagaceae</taxon>
        <taxon>Segetibacter</taxon>
        <taxon>environmental samples</taxon>
    </lineage>
</organism>
<evidence type="ECO:0000313" key="2">
    <source>
        <dbReference type="EMBL" id="CAA9540476.1"/>
    </source>
</evidence>
<name>A0A6J4U458_9BACT</name>
<feature type="region of interest" description="Disordered" evidence="1">
    <location>
        <begin position="1"/>
        <end position="25"/>
    </location>
</feature>
<gene>
    <name evidence="2" type="ORF">AVDCRST_MAG96-4259</name>
</gene>
<protein>
    <submittedName>
        <fullName evidence="2">Uncharacterized protein</fullName>
    </submittedName>
</protein>
<dbReference type="AlphaFoldDB" id="A0A6J4U458"/>
<reference evidence="2" key="1">
    <citation type="submission" date="2020-02" db="EMBL/GenBank/DDBJ databases">
        <authorList>
            <person name="Meier V. D."/>
        </authorList>
    </citation>
    <scope>NUCLEOTIDE SEQUENCE</scope>
    <source>
        <strain evidence="2">AVDCRST_MAG96</strain>
    </source>
</reference>